<feature type="region of interest" description="Disordered" evidence="1">
    <location>
        <begin position="104"/>
        <end position="169"/>
    </location>
</feature>
<name>A0A318LHV8_9PSEU</name>
<protein>
    <submittedName>
        <fullName evidence="2">Uncharacterized protein</fullName>
    </submittedName>
</protein>
<keyword evidence="3" id="KW-1185">Reference proteome</keyword>
<gene>
    <name evidence="2" type="ORF">BA062_25345</name>
</gene>
<feature type="compositionally biased region" description="Basic and acidic residues" evidence="1">
    <location>
        <begin position="114"/>
        <end position="126"/>
    </location>
</feature>
<proteinExistence type="predicted"/>
<evidence type="ECO:0000256" key="1">
    <source>
        <dbReference type="SAM" id="MobiDB-lite"/>
    </source>
</evidence>
<evidence type="ECO:0000313" key="3">
    <source>
        <dbReference type="Proteomes" id="UP000247892"/>
    </source>
</evidence>
<dbReference type="AlphaFoldDB" id="A0A318LHV8"/>
<sequence>MAEGERKYDEFRGIVEARRQYFDHWYERRGHDTKIMETDRALGELSRQARLAGLEGVFAANDAGQVRSAVAAQGGAASAWLTKFDDFLQVYGWRTEGSCDIALPSWMEDPTPAPRHDQDVPAEGRRPRTSSGYQPPPKGASCPGIPLQPRIPRPRCGRGGTPPSSSASG</sequence>
<organism evidence="2 3">
    <name type="scientific">Prauserella flavalba</name>
    <dbReference type="NCBI Taxonomy" id="1477506"/>
    <lineage>
        <taxon>Bacteria</taxon>
        <taxon>Bacillati</taxon>
        <taxon>Actinomycetota</taxon>
        <taxon>Actinomycetes</taxon>
        <taxon>Pseudonocardiales</taxon>
        <taxon>Pseudonocardiaceae</taxon>
        <taxon>Prauserella</taxon>
    </lineage>
</organism>
<evidence type="ECO:0000313" key="2">
    <source>
        <dbReference type="EMBL" id="PXY25494.1"/>
    </source>
</evidence>
<comment type="caution">
    <text evidence="2">The sequence shown here is derived from an EMBL/GenBank/DDBJ whole genome shotgun (WGS) entry which is preliminary data.</text>
</comment>
<dbReference type="RefSeq" id="WP_110341105.1">
    <property type="nucleotide sequence ID" value="NZ_JBHVKT010000006.1"/>
</dbReference>
<dbReference type="EMBL" id="MASU01000012">
    <property type="protein sequence ID" value="PXY25494.1"/>
    <property type="molecule type" value="Genomic_DNA"/>
</dbReference>
<dbReference type="Proteomes" id="UP000247892">
    <property type="component" value="Unassembled WGS sequence"/>
</dbReference>
<reference evidence="2 3" key="1">
    <citation type="submission" date="2016-07" db="EMBL/GenBank/DDBJ databases">
        <title>Draft genome sequence of Prauserella sp. YIM 121212, isolated from alkaline soil.</title>
        <authorList>
            <person name="Ruckert C."/>
            <person name="Albersmeier A."/>
            <person name="Jiang C.-L."/>
            <person name="Jiang Y."/>
            <person name="Kalinowski J."/>
            <person name="Schneider O."/>
            <person name="Winkler A."/>
            <person name="Zotchev S.B."/>
        </authorList>
    </citation>
    <scope>NUCLEOTIDE SEQUENCE [LARGE SCALE GENOMIC DNA]</scope>
    <source>
        <strain evidence="2 3">YIM 121212</strain>
    </source>
</reference>
<accession>A0A318LHV8</accession>
<dbReference type="OrthoDB" id="9765468at2"/>